<dbReference type="Proteomes" id="UP000245998">
    <property type="component" value="Unassembled WGS sequence"/>
</dbReference>
<name>A0A2U1JY75_9BACI</name>
<feature type="transmembrane region" description="Helical" evidence="1">
    <location>
        <begin position="128"/>
        <end position="154"/>
    </location>
</feature>
<comment type="caution">
    <text evidence="2">The sequence shown here is derived from an EMBL/GenBank/DDBJ whole genome shotgun (WGS) entry which is preliminary data.</text>
</comment>
<evidence type="ECO:0000313" key="2">
    <source>
        <dbReference type="EMBL" id="PWA09758.1"/>
    </source>
</evidence>
<sequence length="252" mass="29166">MDKEKFRIPMPDEQTIQSEIERIVAVGVKPRQSFLSYLVMMYRGIGVKYLFTNQRDGILITFSIMAILVFLFSQISEKAWVQETEVYSFLFLVSPLLYISLSVYDFLHKRHNQTFEVEMVSTYNLYQVAAFRMLVFSIISILVNTISIISLIMMYENLHFIRAFMVSTTALFLFSIIFLAALMKRQSGIVTILVIAGWIGTNRALSIPRNQIYAEFLLHLPVFVYGVVLIVSILVYLNYLSKLMRFKPTEGV</sequence>
<protein>
    <submittedName>
        <fullName evidence="2">Uncharacterized protein</fullName>
    </submittedName>
</protein>
<dbReference type="OrthoDB" id="1911369at2"/>
<feature type="transmembrane region" description="Helical" evidence="1">
    <location>
        <begin position="217"/>
        <end position="237"/>
    </location>
</feature>
<dbReference type="AlphaFoldDB" id="A0A2U1JY75"/>
<dbReference type="EMBL" id="QCZG01000026">
    <property type="protein sequence ID" value="PWA09758.1"/>
    <property type="molecule type" value="Genomic_DNA"/>
</dbReference>
<keyword evidence="3" id="KW-1185">Reference proteome</keyword>
<accession>A0A2U1JY75</accession>
<dbReference type="RefSeq" id="WP_116555221.1">
    <property type="nucleotide sequence ID" value="NZ_QCZG01000026.1"/>
</dbReference>
<evidence type="ECO:0000256" key="1">
    <source>
        <dbReference type="SAM" id="Phobius"/>
    </source>
</evidence>
<evidence type="ECO:0000313" key="3">
    <source>
        <dbReference type="Proteomes" id="UP000245998"/>
    </source>
</evidence>
<feature type="transmembrane region" description="Helical" evidence="1">
    <location>
        <begin position="87"/>
        <end position="107"/>
    </location>
</feature>
<feature type="transmembrane region" description="Helical" evidence="1">
    <location>
        <begin position="58"/>
        <end position="75"/>
    </location>
</feature>
<keyword evidence="1" id="KW-1133">Transmembrane helix</keyword>
<feature type="transmembrane region" description="Helical" evidence="1">
    <location>
        <begin position="160"/>
        <end position="182"/>
    </location>
</feature>
<reference evidence="2 3" key="1">
    <citation type="submission" date="2018-04" db="EMBL/GenBank/DDBJ databases">
        <title>Camelliibacillus theae gen. nov., sp. nov., isolated from Pu'er tea.</title>
        <authorList>
            <person name="Niu L."/>
        </authorList>
    </citation>
    <scope>NUCLEOTIDE SEQUENCE [LARGE SCALE GENOMIC DNA]</scope>
    <source>
        <strain evidence="2 3">T8</strain>
    </source>
</reference>
<keyword evidence="1" id="KW-0812">Transmembrane</keyword>
<gene>
    <name evidence="2" type="ORF">DCC39_12400</name>
</gene>
<feature type="transmembrane region" description="Helical" evidence="1">
    <location>
        <begin position="189"/>
        <end position="205"/>
    </location>
</feature>
<proteinExistence type="predicted"/>
<organism evidence="2 3">
    <name type="scientific">Pueribacillus theae</name>
    <dbReference type="NCBI Taxonomy" id="2171751"/>
    <lineage>
        <taxon>Bacteria</taxon>
        <taxon>Bacillati</taxon>
        <taxon>Bacillota</taxon>
        <taxon>Bacilli</taxon>
        <taxon>Bacillales</taxon>
        <taxon>Bacillaceae</taxon>
        <taxon>Pueribacillus</taxon>
    </lineage>
</organism>
<keyword evidence="1" id="KW-0472">Membrane</keyword>